<protein>
    <submittedName>
        <fullName evidence="2">Rhinocladiella mackenziei CBS 650.93 unplaced genomic scaffold supercont1.2, whole genome shotgun sequence</fullName>
    </submittedName>
</protein>
<reference evidence="2 3" key="1">
    <citation type="submission" date="2015-01" db="EMBL/GenBank/DDBJ databases">
        <title>The Genome Sequence of Rhinocladiella mackenzie CBS 650.93.</title>
        <authorList>
            <consortium name="The Broad Institute Genomics Platform"/>
            <person name="Cuomo C."/>
            <person name="de Hoog S."/>
            <person name="Gorbushina A."/>
            <person name="Stielow B."/>
            <person name="Teixiera M."/>
            <person name="Abouelleil A."/>
            <person name="Chapman S.B."/>
            <person name="Priest M."/>
            <person name="Young S.K."/>
            <person name="Wortman J."/>
            <person name="Nusbaum C."/>
            <person name="Birren B."/>
        </authorList>
    </citation>
    <scope>NUCLEOTIDE SEQUENCE [LARGE SCALE GENOMIC DNA]</scope>
    <source>
        <strain evidence="2 3">CBS 650.93</strain>
    </source>
</reference>
<evidence type="ECO:0000256" key="1">
    <source>
        <dbReference type="SAM" id="MobiDB-lite"/>
    </source>
</evidence>
<proteinExistence type="predicted"/>
<dbReference type="GeneID" id="25290857"/>
<dbReference type="OrthoDB" id="5400409at2759"/>
<evidence type="ECO:0000313" key="3">
    <source>
        <dbReference type="Proteomes" id="UP000053617"/>
    </source>
</evidence>
<dbReference type="Proteomes" id="UP000053617">
    <property type="component" value="Unassembled WGS sequence"/>
</dbReference>
<dbReference type="RefSeq" id="XP_013275266.1">
    <property type="nucleotide sequence ID" value="XM_013419812.1"/>
</dbReference>
<dbReference type="HOGENOM" id="CLU_006866_0_0_1"/>
<organism evidence="2 3">
    <name type="scientific">Rhinocladiella mackenziei CBS 650.93</name>
    <dbReference type="NCBI Taxonomy" id="1442369"/>
    <lineage>
        <taxon>Eukaryota</taxon>
        <taxon>Fungi</taxon>
        <taxon>Dikarya</taxon>
        <taxon>Ascomycota</taxon>
        <taxon>Pezizomycotina</taxon>
        <taxon>Eurotiomycetes</taxon>
        <taxon>Chaetothyriomycetidae</taxon>
        <taxon>Chaetothyriales</taxon>
        <taxon>Herpotrichiellaceae</taxon>
        <taxon>Rhinocladiella</taxon>
    </lineage>
</organism>
<dbReference type="VEuPathDB" id="FungiDB:Z518_02786"/>
<feature type="compositionally biased region" description="Low complexity" evidence="1">
    <location>
        <begin position="580"/>
        <end position="594"/>
    </location>
</feature>
<feature type="compositionally biased region" description="Polar residues" evidence="1">
    <location>
        <begin position="595"/>
        <end position="616"/>
    </location>
</feature>
<feature type="region of interest" description="Disordered" evidence="1">
    <location>
        <begin position="544"/>
        <end position="631"/>
    </location>
</feature>
<accession>A0A0D2JFQ5</accession>
<gene>
    <name evidence="2" type="ORF">Z518_02786</name>
</gene>
<keyword evidence="3" id="KW-1185">Reference proteome</keyword>
<dbReference type="AlphaFoldDB" id="A0A0D2JFQ5"/>
<name>A0A0D2JFQ5_9EURO</name>
<sequence length="813" mass="90612">MAGIQLGDIIQVSKAVWDLYYFGWAESQGAATQYAQFGIAFRGLAESLDSLVRVLESARSQVQSGINPQGLPRWNLSSLNEIIGDYQATINECRRLLVANRRYGQRVGPLRNIEWNILIQPEANALKERILLHNSKILIILKPLEIDLLNHIITRIDAVHGQVENVIGLLTSNVPQAIRQQQISHTLHIPPALEARFGQAAEPNVTNQCHAANRSLPELTEAFLLHLRQSTIDFQPRRSFQQQTAPIEEYINLLKCVWLMERIEQHLTPSPEENDSHWPSFIKGLKTELSRECWRFNPSCPDQILPPDLSSLSGIDFSIWAKREPENILPPIVQLPAAMMDELLNVSLETSKPTVVQNLRLLRGVDGKMSAIVSAIDLSGDEERRDGRTLDFYIQSASLIPLYAVSFNQGPLGVILRTDSCMAEFTFKRLDEMLRFQRALTGFKVYEEYSQPEVSVEFITSDRNTSRVDTAHIQLWISKELEGRASRTSESVVEPGPLSRQNSALSDIASPISLYSGGDFGATNDPRLSDPLISRLAYLNVNNAQPARSPPSSNSTIRESVFSRSPRNQSIPDPRVSRATSISSTQTTSSISMTRDSVSGMSSAEINSSGTSSRVTTVDHGSGRGYVHHKPTPPMLVLLLKSGNSQLDSQLSPAPFTVVTVQLDEKTAPNFERCKCQSHPGHCKITALERSKGTEDLVANITEASDLNSWDLMSFRTPRRENQSLSPSSIRAQPRPLQKLRRLTLTFSNTESRHNLSGRPCGCKIKLTADLMTCLKEKHQGLLGNLKQLHKKELQSFEKSQRTKEDVVLAPAS</sequence>
<evidence type="ECO:0000313" key="2">
    <source>
        <dbReference type="EMBL" id="KIX08130.1"/>
    </source>
</evidence>
<feature type="compositionally biased region" description="Polar residues" evidence="1">
    <location>
        <begin position="544"/>
        <end position="571"/>
    </location>
</feature>
<dbReference type="EMBL" id="KN847476">
    <property type="protein sequence ID" value="KIX08130.1"/>
    <property type="molecule type" value="Genomic_DNA"/>
</dbReference>